<reference evidence="1 2" key="1">
    <citation type="submission" date="2021-06" db="EMBL/GenBank/DDBJ databases">
        <authorList>
            <person name="Chen R."/>
            <person name="Qin H."/>
            <person name="He S."/>
            <person name="Han P."/>
            <person name="Xu F."/>
            <person name="Sun H."/>
            <person name="Fan H."/>
            <person name="Tong Y."/>
        </authorList>
    </citation>
    <scope>NUCLEOTIDE SEQUENCE [LARGE SCALE GENOMIC DNA]</scope>
</reference>
<dbReference type="KEGG" id="vg:77933558"/>
<protein>
    <submittedName>
        <fullName evidence="1">Uncharacterized protein</fullName>
    </submittedName>
</protein>
<accession>A0AAE8XG03</accession>
<evidence type="ECO:0000313" key="1">
    <source>
        <dbReference type="EMBL" id="UAW01204.1"/>
    </source>
</evidence>
<dbReference type="GeneID" id="77933558"/>
<proteinExistence type="predicted"/>
<dbReference type="Proteomes" id="UP000828026">
    <property type="component" value="Segment"/>
</dbReference>
<name>A0AAE8XG03_9CAUD</name>
<keyword evidence="2" id="KW-1185">Reference proteome</keyword>
<evidence type="ECO:0000313" key="2">
    <source>
        <dbReference type="Proteomes" id="UP000828026"/>
    </source>
</evidence>
<organism evidence="1 2">
    <name type="scientific">Vibrio phage BUCT194</name>
    <dbReference type="NCBI Taxonomy" id="2859072"/>
    <lineage>
        <taxon>Viruses</taxon>
        <taxon>Duplodnaviria</taxon>
        <taxon>Heunggongvirae</taxon>
        <taxon>Uroviricota</taxon>
        <taxon>Caudoviricetes</taxon>
        <taxon>Schitoviridae</taxon>
        <taxon>Varunavirus</taxon>
        <taxon>Varunavirus BUCT194</taxon>
    </lineage>
</organism>
<sequence length="93" mass="10740">MDTSFTKVLCRINLEKAQEGYDITFEGAKPKLCTGYKRTDNFTTLVALPIRELIKQGVSLHCEDLDWYDKGDVIVEDRPCKYFLEEELDILCS</sequence>
<dbReference type="RefSeq" id="YP_010657639.1">
    <property type="nucleotide sequence ID" value="NC_070848.1"/>
</dbReference>
<dbReference type="EMBL" id="MZ447858">
    <property type="protein sequence ID" value="UAW01204.1"/>
    <property type="molecule type" value="Genomic_DNA"/>
</dbReference>